<evidence type="ECO:0000256" key="11">
    <source>
        <dbReference type="ARBA" id="ARBA00047859"/>
    </source>
</evidence>
<keyword evidence="4" id="KW-0547">Nucleotide-binding</keyword>
<feature type="domain" description="Acyl-CoA dehydrogenase/oxidase N-terminal" evidence="15">
    <location>
        <begin position="34"/>
        <end position="134"/>
    </location>
</feature>
<dbReference type="InterPro" id="IPR023922">
    <property type="entry name" value="S04_starv_induced_SfnB"/>
</dbReference>
<dbReference type="Pfam" id="PF02770">
    <property type="entry name" value="Acyl-CoA_dh_M"/>
    <property type="match status" value="1"/>
</dbReference>
<dbReference type="RefSeq" id="WP_105865244.1">
    <property type="nucleotide sequence ID" value="NZ_PUEJ01000014.1"/>
</dbReference>
<feature type="domain" description="Acyl-CoA dehydrogenase C-terminal" evidence="16">
    <location>
        <begin position="254"/>
        <end position="387"/>
    </location>
</feature>
<comment type="catalytic activity">
    <reaction evidence="11">
        <text>dibenzothiophene + FMNH2 + O2 = dibenzothiophene 5-oxide + FMN + H2O + H(+)</text>
        <dbReference type="Rhea" id="RHEA:49076"/>
        <dbReference type="ChEBI" id="CHEBI:15377"/>
        <dbReference type="ChEBI" id="CHEBI:15378"/>
        <dbReference type="ChEBI" id="CHEBI:15379"/>
        <dbReference type="ChEBI" id="CHEBI:23681"/>
        <dbReference type="ChEBI" id="CHEBI:23683"/>
        <dbReference type="ChEBI" id="CHEBI:57618"/>
        <dbReference type="ChEBI" id="CHEBI:58210"/>
    </reaction>
</comment>
<dbReference type="Pfam" id="PF02771">
    <property type="entry name" value="Acyl-CoA_dh_N"/>
    <property type="match status" value="1"/>
</dbReference>
<evidence type="ECO:0000256" key="6">
    <source>
        <dbReference type="ARBA" id="ARBA00023033"/>
    </source>
</evidence>
<dbReference type="InterPro" id="IPR006091">
    <property type="entry name" value="Acyl-CoA_Oxase/DH_mid-dom"/>
</dbReference>
<dbReference type="GO" id="GO:0004497">
    <property type="term" value="F:monooxygenase activity"/>
    <property type="evidence" value="ECO:0007669"/>
    <property type="project" value="UniProtKB-KW"/>
</dbReference>
<dbReference type="Proteomes" id="UP000237682">
    <property type="component" value="Unassembled WGS sequence"/>
</dbReference>
<dbReference type="PANTHER" id="PTHR43884:SF12">
    <property type="entry name" value="ISOVALERYL-COA DEHYDROGENASE, MITOCHONDRIAL-RELATED"/>
    <property type="match status" value="1"/>
</dbReference>
<dbReference type="NCBIfam" id="TIGR04022">
    <property type="entry name" value="sulfur_SfnB"/>
    <property type="match status" value="1"/>
</dbReference>
<evidence type="ECO:0000256" key="7">
    <source>
        <dbReference type="ARBA" id="ARBA00034307"/>
    </source>
</evidence>
<comment type="caution">
    <text evidence="17">The sequence shown here is derived from an EMBL/GenBank/DDBJ whole genome shotgun (WGS) entry which is preliminary data.</text>
</comment>
<dbReference type="GO" id="GO:0008470">
    <property type="term" value="F:3-methylbutanoyl-CoA dehydrogenase activity"/>
    <property type="evidence" value="ECO:0007669"/>
    <property type="project" value="TreeGrafter"/>
</dbReference>
<keyword evidence="3" id="KW-0288">FMN</keyword>
<dbReference type="AlphaFoldDB" id="A0A2S9Q4N8"/>
<evidence type="ECO:0000256" key="10">
    <source>
        <dbReference type="ARBA" id="ARBA00034345"/>
    </source>
</evidence>
<dbReference type="Pfam" id="PF08028">
    <property type="entry name" value="Acyl-CoA_dh_2"/>
    <property type="match status" value="1"/>
</dbReference>
<dbReference type="EMBL" id="PUEJ01000014">
    <property type="protein sequence ID" value="PRH84280.1"/>
    <property type="molecule type" value="Genomic_DNA"/>
</dbReference>
<dbReference type="Gene3D" id="1.10.540.10">
    <property type="entry name" value="Acyl-CoA dehydrogenase/oxidase, N-terminal domain"/>
    <property type="match status" value="1"/>
</dbReference>
<dbReference type="SUPFAM" id="SSF56645">
    <property type="entry name" value="Acyl-CoA dehydrogenase NM domain-like"/>
    <property type="match status" value="1"/>
</dbReference>
<proteinExistence type="inferred from homology"/>
<dbReference type="Gene3D" id="2.40.110.10">
    <property type="entry name" value="Butyryl-CoA Dehydrogenase, subunit A, domain 2"/>
    <property type="match status" value="1"/>
</dbReference>
<dbReference type="InterPro" id="IPR046373">
    <property type="entry name" value="Acyl-CoA_Oxase/DH_mid-dom_sf"/>
</dbReference>
<dbReference type="OrthoDB" id="6184213at2"/>
<dbReference type="Gene3D" id="1.20.140.10">
    <property type="entry name" value="Butyryl-CoA Dehydrogenase, subunit A, domain 3"/>
    <property type="match status" value="1"/>
</dbReference>
<feature type="domain" description="Acyl-CoA oxidase/dehydrogenase middle" evidence="14">
    <location>
        <begin position="147"/>
        <end position="228"/>
    </location>
</feature>
<comment type="subcellular location">
    <subcellularLocation>
        <location evidence="1">Cytoplasm</location>
    </subcellularLocation>
</comment>
<keyword evidence="6" id="KW-0503">Monooxygenase</keyword>
<evidence type="ECO:0000256" key="4">
    <source>
        <dbReference type="ARBA" id="ARBA00022741"/>
    </source>
</evidence>
<accession>A0A2S9Q4N8</accession>
<evidence type="ECO:0000256" key="3">
    <source>
        <dbReference type="ARBA" id="ARBA00022643"/>
    </source>
</evidence>
<keyword evidence="5" id="KW-0560">Oxidoreductase</keyword>
<evidence type="ECO:0000313" key="17">
    <source>
        <dbReference type="EMBL" id="PRH84280.1"/>
    </source>
</evidence>
<evidence type="ECO:0000256" key="12">
    <source>
        <dbReference type="ARBA" id="ARBA00048445"/>
    </source>
</evidence>
<dbReference type="GO" id="GO:0006552">
    <property type="term" value="P:L-leucine catabolic process"/>
    <property type="evidence" value="ECO:0007669"/>
    <property type="project" value="TreeGrafter"/>
</dbReference>
<dbReference type="InterPro" id="IPR013786">
    <property type="entry name" value="AcylCoA_DH/ox_N"/>
</dbReference>
<evidence type="ECO:0000313" key="18">
    <source>
        <dbReference type="Proteomes" id="UP000237682"/>
    </source>
</evidence>
<gene>
    <name evidence="17" type="ORF">C5L14_27440</name>
</gene>
<comment type="catalytic activity">
    <reaction evidence="12">
        <text>dibenzothiophene 5-oxide + FMNH2 + O2 = dibenzothiophene 5,5-dioxide + FMN + H2O + H(+)</text>
        <dbReference type="Rhea" id="RHEA:49080"/>
        <dbReference type="ChEBI" id="CHEBI:15377"/>
        <dbReference type="ChEBI" id="CHEBI:15378"/>
        <dbReference type="ChEBI" id="CHEBI:15379"/>
        <dbReference type="ChEBI" id="CHEBI:23683"/>
        <dbReference type="ChEBI" id="CHEBI:57618"/>
        <dbReference type="ChEBI" id="CHEBI:58210"/>
        <dbReference type="ChEBI" id="CHEBI:90356"/>
    </reaction>
</comment>
<comment type="pathway">
    <text evidence="7">Sulfur metabolism; dibenzothiophene degradation.</text>
</comment>
<dbReference type="PANTHER" id="PTHR43884">
    <property type="entry name" value="ACYL-COA DEHYDROGENASE"/>
    <property type="match status" value="1"/>
</dbReference>
<name>A0A2S9Q4N8_9HYPH</name>
<dbReference type="GO" id="GO:0005737">
    <property type="term" value="C:cytoplasm"/>
    <property type="evidence" value="ECO:0007669"/>
    <property type="project" value="UniProtKB-SubCell"/>
</dbReference>
<comment type="catalytic activity">
    <reaction evidence="13">
        <text>dibenzothiophene + 2 FMNH2 + 2 O2 = dibenzothiophene 5,5-dioxide + 2 FMN + 2 H2O + 2 H(+)</text>
        <dbReference type="Rhea" id="RHEA:49072"/>
        <dbReference type="ChEBI" id="CHEBI:15377"/>
        <dbReference type="ChEBI" id="CHEBI:15378"/>
        <dbReference type="ChEBI" id="CHEBI:15379"/>
        <dbReference type="ChEBI" id="CHEBI:23681"/>
        <dbReference type="ChEBI" id="CHEBI:57618"/>
        <dbReference type="ChEBI" id="CHEBI:58210"/>
        <dbReference type="ChEBI" id="CHEBI:90356"/>
        <dbReference type="EC" id="1.14.14.21"/>
    </reaction>
</comment>
<evidence type="ECO:0000256" key="1">
    <source>
        <dbReference type="ARBA" id="ARBA00004496"/>
    </source>
</evidence>
<evidence type="ECO:0000256" key="5">
    <source>
        <dbReference type="ARBA" id="ARBA00023002"/>
    </source>
</evidence>
<evidence type="ECO:0000259" key="14">
    <source>
        <dbReference type="Pfam" id="PF02770"/>
    </source>
</evidence>
<keyword evidence="2" id="KW-0285">Flavoprotein</keyword>
<evidence type="ECO:0000256" key="13">
    <source>
        <dbReference type="ARBA" id="ARBA00049456"/>
    </source>
</evidence>
<sequence length="412" mass="44372">MTISVAPPLTSAPPQFDLEPQAHVIASDAEAIEVAKTLAAEFVAGAALRDRERILPAAELDRFSKSGLWGITIPKSYGGAGVSWVTLTEVIKLISAADPSIGQIPQNHLAAVDVIRATASEEQKKLWFGRVLSGYRFGNAFSEAKSKHVGAFETTLTPDGDGYRVKGEKFYATGALFAHYIHIGAVDPAGKVNLAIVPRDAEGLDIIDNWSSFGQRTTASGNVRIDNVRVEPEGVIPAYLGGENPSTNGAVSQIIQAAVDAGIARGTIEETIQFVRNNVRPWIDSGQEHGYEDVFTIAQIGDLKIKLHAAEALLEKAGRAIDAIVVEPTEEGVTAAAIVVAEAKVLTTEIAILATNKLHELGGTRSTLGQYNLDRHWRNARTHTLHDPVRWKFYHVGNHALNGVSPPRHPWS</sequence>
<evidence type="ECO:0000259" key="15">
    <source>
        <dbReference type="Pfam" id="PF02771"/>
    </source>
</evidence>
<dbReference type="PIRSF" id="PIRSF016578">
    <property type="entry name" value="HsaA"/>
    <property type="match status" value="1"/>
</dbReference>
<reference evidence="17 18" key="1">
    <citation type="submission" date="2018-02" db="EMBL/GenBank/DDBJ databases">
        <title>Whole genome sequencing of endophytic bacterium.</title>
        <authorList>
            <person name="Eedara R."/>
            <person name="Podile A.R."/>
        </authorList>
    </citation>
    <scope>NUCLEOTIDE SEQUENCE [LARGE SCALE GENOMIC DNA]</scope>
    <source>
        <strain evidence="17 18">RP1T</strain>
    </source>
</reference>
<evidence type="ECO:0000256" key="2">
    <source>
        <dbReference type="ARBA" id="ARBA00022630"/>
    </source>
</evidence>
<evidence type="ECO:0000256" key="9">
    <source>
        <dbReference type="ARBA" id="ARBA00034328"/>
    </source>
</evidence>
<dbReference type="InterPro" id="IPR009100">
    <property type="entry name" value="AcylCoA_DH/oxidase_NM_dom_sf"/>
</dbReference>
<keyword evidence="18" id="KW-1185">Reference proteome</keyword>
<evidence type="ECO:0000256" key="8">
    <source>
        <dbReference type="ARBA" id="ARBA00034317"/>
    </source>
</evidence>
<dbReference type="InterPro" id="IPR013107">
    <property type="entry name" value="Acyl-CoA_DH_C"/>
</dbReference>
<dbReference type="CDD" id="cd01163">
    <property type="entry name" value="DszC"/>
    <property type="match status" value="1"/>
</dbReference>
<organism evidence="17 18">
    <name type="scientific">Labrys okinawensis</name>
    <dbReference type="NCBI Taxonomy" id="346911"/>
    <lineage>
        <taxon>Bacteria</taxon>
        <taxon>Pseudomonadati</taxon>
        <taxon>Pseudomonadota</taxon>
        <taxon>Alphaproteobacteria</taxon>
        <taxon>Hyphomicrobiales</taxon>
        <taxon>Xanthobacteraceae</taxon>
        <taxon>Labrys</taxon>
    </lineage>
</organism>
<comment type="similarity">
    <text evidence="8">Belongs to the DszC flavin monooxygenase family.</text>
</comment>
<dbReference type="SUPFAM" id="SSF47203">
    <property type="entry name" value="Acyl-CoA dehydrogenase C-terminal domain-like"/>
    <property type="match status" value="1"/>
</dbReference>
<evidence type="ECO:0000259" key="16">
    <source>
        <dbReference type="Pfam" id="PF08028"/>
    </source>
</evidence>
<protein>
    <recommendedName>
        <fullName evidence="10">Dibenzothiophene monooxygenase</fullName>
        <ecNumber evidence="9">1.14.14.21</ecNumber>
    </recommendedName>
</protein>
<dbReference type="EC" id="1.14.14.21" evidence="9"/>
<dbReference type="InterPro" id="IPR036250">
    <property type="entry name" value="AcylCo_DH-like_C"/>
</dbReference>
<dbReference type="GO" id="GO:0050660">
    <property type="term" value="F:flavin adenine dinucleotide binding"/>
    <property type="evidence" value="ECO:0007669"/>
    <property type="project" value="InterPro"/>
</dbReference>
<dbReference type="InterPro" id="IPR037069">
    <property type="entry name" value="AcylCoA_DH/ox_N_sf"/>
</dbReference>